<reference evidence="1" key="1">
    <citation type="journal article" date="2015" name="Nature">
        <title>Complex archaea that bridge the gap between prokaryotes and eukaryotes.</title>
        <authorList>
            <person name="Spang A."/>
            <person name="Saw J.H."/>
            <person name="Jorgensen S.L."/>
            <person name="Zaremba-Niedzwiedzka K."/>
            <person name="Martijn J."/>
            <person name="Lind A.E."/>
            <person name="van Eijk R."/>
            <person name="Schleper C."/>
            <person name="Guy L."/>
            <person name="Ettema T.J."/>
        </authorList>
    </citation>
    <scope>NUCLEOTIDE SEQUENCE</scope>
</reference>
<organism evidence="1">
    <name type="scientific">marine sediment metagenome</name>
    <dbReference type="NCBI Taxonomy" id="412755"/>
    <lineage>
        <taxon>unclassified sequences</taxon>
        <taxon>metagenomes</taxon>
        <taxon>ecological metagenomes</taxon>
    </lineage>
</organism>
<protein>
    <recommendedName>
        <fullName evidence="2">DUF5672 domain-containing protein</fullName>
    </recommendedName>
</protein>
<sequence length="226" mass="25848">MTVSGPITRSSEASTTSSVLVSVPTTGWVHKHVVFALLRLQLDRRYKLRIILPTHSPFENNLHHIVADFMDGGEDYWLSIDTDNPPIQNPLDLVALDKDILGFPTPVWHWEGKAGERPIYWNAYRAKEGGYTEYRPQSGLQRVDAVGTGCFLIARRVFEDVEMRKGPFLRTMYPDGRVEKGNDIAFCERARARDWEIWTHFGYPCRHFNEVELTEVIAAFKGLGVK</sequence>
<comment type="caution">
    <text evidence="1">The sequence shown here is derived from an EMBL/GenBank/DDBJ whole genome shotgun (WGS) entry which is preliminary data.</text>
</comment>
<dbReference type="EMBL" id="LAZR01055495">
    <property type="protein sequence ID" value="KKK76238.1"/>
    <property type="molecule type" value="Genomic_DNA"/>
</dbReference>
<name>A0A0F8Y4N1_9ZZZZ</name>
<proteinExistence type="predicted"/>
<evidence type="ECO:0008006" key="2">
    <source>
        <dbReference type="Google" id="ProtNLM"/>
    </source>
</evidence>
<dbReference type="AlphaFoldDB" id="A0A0F8Y4N1"/>
<evidence type="ECO:0000313" key="1">
    <source>
        <dbReference type="EMBL" id="KKK76238.1"/>
    </source>
</evidence>
<gene>
    <name evidence="1" type="ORF">LCGC14_2865670</name>
</gene>
<accession>A0A0F8Y4N1</accession>